<dbReference type="PANTHER" id="PTHR33069:SF3">
    <property type="entry name" value="DYNEIN HEAVY CHAIN TAIL DOMAIN-CONTAINING PROTEIN"/>
    <property type="match status" value="1"/>
</dbReference>
<comment type="caution">
    <text evidence="1">The sequence shown here is derived from an EMBL/GenBank/DDBJ whole genome shotgun (WGS) entry which is preliminary data.</text>
</comment>
<name>A0A2S4WLG6_9BASI</name>
<dbReference type="Proteomes" id="UP000238274">
    <property type="component" value="Unassembled WGS sequence"/>
</dbReference>
<evidence type="ECO:0000313" key="1">
    <source>
        <dbReference type="EMBL" id="POW22625.1"/>
    </source>
</evidence>
<accession>A0A2S4WLG6</accession>
<gene>
    <name evidence="1" type="ORF">PSHT_01093</name>
</gene>
<dbReference type="PANTHER" id="PTHR33069">
    <property type="entry name" value="CHROMOSOME 7, WHOLE GENOME SHOTGUN SEQUENCE-RELATED"/>
    <property type="match status" value="1"/>
</dbReference>
<reference evidence="2" key="2">
    <citation type="journal article" date="2018" name="BMC Genomics">
        <title>Genomic insights into host adaptation between the wheat stripe rust pathogen (Puccinia striiformis f. sp. tritici) and the barley stripe rust pathogen (Puccinia striiformis f. sp. hordei).</title>
        <authorList>
            <person name="Xia C."/>
            <person name="Wang M."/>
            <person name="Yin C."/>
            <person name="Cornejo O.E."/>
            <person name="Hulbert S.H."/>
            <person name="Chen X."/>
        </authorList>
    </citation>
    <scope>NUCLEOTIDE SEQUENCE [LARGE SCALE GENOMIC DNA]</scope>
    <source>
        <strain evidence="2">93TX-2</strain>
    </source>
</reference>
<organism evidence="1 2">
    <name type="scientific">Puccinia striiformis</name>
    <dbReference type="NCBI Taxonomy" id="27350"/>
    <lineage>
        <taxon>Eukaryota</taxon>
        <taxon>Fungi</taxon>
        <taxon>Dikarya</taxon>
        <taxon>Basidiomycota</taxon>
        <taxon>Pucciniomycotina</taxon>
        <taxon>Pucciniomycetes</taxon>
        <taxon>Pucciniales</taxon>
        <taxon>Pucciniaceae</taxon>
        <taxon>Puccinia</taxon>
    </lineage>
</organism>
<reference evidence="1 2" key="1">
    <citation type="submission" date="2017-12" db="EMBL/GenBank/DDBJ databases">
        <title>Gene loss provides genomic basis for host adaptation in cereal stripe rust fungi.</title>
        <authorList>
            <person name="Xia C."/>
        </authorList>
    </citation>
    <scope>NUCLEOTIDE SEQUENCE [LARGE SCALE GENOMIC DNA]</scope>
    <source>
        <strain evidence="1 2">93TX-2</strain>
    </source>
</reference>
<dbReference type="OrthoDB" id="10623025at2759"/>
<protein>
    <submittedName>
        <fullName evidence="1">Uncharacterized protein</fullName>
    </submittedName>
</protein>
<dbReference type="VEuPathDB" id="FungiDB:PSHT_01093"/>
<reference evidence="2" key="3">
    <citation type="journal article" date="2018" name="Mol. Plant Microbe Interact.">
        <title>Genome sequence resources for the wheat stripe rust pathogen (Puccinia striiformis f. sp. tritici) and the barley stripe rust pathogen (Puccinia striiformis f. sp. hordei).</title>
        <authorList>
            <person name="Xia C."/>
            <person name="Wang M."/>
            <person name="Yin C."/>
            <person name="Cornejo O.E."/>
            <person name="Hulbert S.H."/>
            <person name="Chen X."/>
        </authorList>
    </citation>
    <scope>NUCLEOTIDE SEQUENCE [LARGE SCALE GENOMIC DNA]</scope>
    <source>
        <strain evidence="2">93TX-2</strain>
    </source>
</reference>
<dbReference type="EMBL" id="PKSM01000008">
    <property type="protein sequence ID" value="POW22625.1"/>
    <property type="molecule type" value="Genomic_DNA"/>
</dbReference>
<proteinExistence type="predicted"/>
<sequence>MLNSARDPVTRSREMHTVAGIFKNMDQKYDFPPHEVTLSAKDPNLTIEDMATKSAILKSLQSNLLPAIKEHIISLLESLDDLDEEYPRPKNVDMTLTILLGLDQTLQTTVSSTLILVDESPLPDEKHDHHLEHGVRNEQLTPVLWGIHTILRNRNLGTDPAWAWEEATETREIIPLKTADVIYDIDDTIAWSLESDWALAQRNWLLTFNRLNGLLADLTIQAHPSLGLTSGEARFTASLTEDFDHVEQALLQSRTTTVNDRMAEVASSVIPLAKLARILVKKVLQMLPRKRAFEQGIRFNSETLEQVLAAFGSMIAPIISVVSQLRFVHWNAHAITYARRDILLSSVSQLIKSLETTSTNITSNLLPLLHGVEHASSASDFEALFLTFKQPWDKLVCRCRISYYPLRSNSNCSLEESKSRQ</sequence>
<evidence type="ECO:0000313" key="2">
    <source>
        <dbReference type="Proteomes" id="UP000238274"/>
    </source>
</evidence>
<keyword evidence="2" id="KW-1185">Reference proteome</keyword>
<dbReference type="AlphaFoldDB" id="A0A2S4WLG6"/>